<keyword evidence="5" id="KW-0560">Oxidoreductase</keyword>
<comment type="cofactor">
    <cofactor evidence="1 8">
        <name>heme</name>
        <dbReference type="ChEBI" id="CHEBI:30413"/>
    </cofactor>
</comment>
<dbReference type="EMBL" id="ML732496">
    <property type="protein sequence ID" value="KAB8067377.1"/>
    <property type="molecule type" value="Genomic_DNA"/>
</dbReference>
<proteinExistence type="inferred from homology"/>
<keyword evidence="6 8" id="KW-0408">Iron</keyword>
<evidence type="ECO:0000256" key="7">
    <source>
        <dbReference type="ARBA" id="ARBA00023033"/>
    </source>
</evidence>
<feature type="binding site" description="axial binding residue" evidence="8">
    <location>
        <position position="125"/>
    </location>
    <ligand>
        <name>heme</name>
        <dbReference type="ChEBI" id="CHEBI:30413"/>
    </ligand>
    <ligandPart>
        <name>Fe</name>
        <dbReference type="ChEBI" id="CHEBI:18248"/>
    </ligandPart>
</feature>
<dbReference type="Proteomes" id="UP000326565">
    <property type="component" value="Unassembled WGS sequence"/>
</dbReference>
<evidence type="ECO:0000256" key="2">
    <source>
        <dbReference type="ARBA" id="ARBA00010617"/>
    </source>
</evidence>
<dbReference type="Pfam" id="PF00067">
    <property type="entry name" value="p450"/>
    <property type="match status" value="1"/>
</dbReference>
<dbReference type="InterPro" id="IPR050121">
    <property type="entry name" value="Cytochrome_P450_monoxygenase"/>
</dbReference>
<evidence type="ECO:0000256" key="3">
    <source>
        <dbReference type="ARBA" id="ARBA00022617"/>
    </source>
</evidence>
<dbReference type="SUPFAM" id="SSF48264">
    <property type="entry name" value="Cytochrome P450"/>
    <property type="match status" value="1"/>
</dbReference>
<keyword evidence="3 8" id="KW-0349">Heme</keyword>
<keyword evidence="10" id="KW-1185">Reference proteome</keyword>
<evidence type="ECO:0000256" key="5">
    <source>
        <dbReference type="ARBA" id="ARBA00023002"/>
    </source>
</evidence>
<dbReference type="GO" id="GO:0004497">
    <property type="term" value="F:monooxygenase activity"/>
    <property type="evidence" value="ECO:0007669"/>
    <property type="project" value="UniProtKB-KW"/>
</dbReference>
<dbReference type="OrthoDB" id="1470350at2759"/>
<evidence type="ECO:0000256" key="8">
    <source>
        <dbReference type="PIRSR" id="PIRSR602401-1"/>
    </source>
</evidence>
<evidence type="ECO:0000313" key="9">
    <source>
        <dbReference type="EMBL" id="KAB8067377.1"/>
    </source>
</evidence>
<evidence type="ECO:0000256" key="6">
    <source>
        <dbReference type="ARBA" id="ARBA00023004"/>
    </source>
</evidence>
<dbReference type="GO" id="GO:0016705">
    <property type="term" value="F:oxidoreductase activity, acting on paired donors, with incorporation or reduction of molecular oxygen"/>
    <property type="evidence" value="ECO:0007669"/>
    <property type="project" value="InterPro"/>
</dbReference>
<accession>A0A5N5WIG5</accession>
<evidence type="ECO:0000256" key="4">
    <source>
        <dbReference type="ARBA" id="ARBA00022723"/>
    </source>
</evidence>
<protein>
    <submittedName>
        <fullName evidence="9">Cytochrome P450</fullName>
    </submittedName>
</protein>
<reference evidence="9 10" key="1">
    <citation type="submission" date="2019-04" db="EMBL/GenBank/DDBJ databases">
        <title>Friends and foes A comparative genomics study of 23 Aspergillus species from section Flavi.</title>
        <authorList>
            <consortium name="DOE Joint Genome Institute"/>
            <person name="Kjaerbolling I."/>
            <person name="Vesth T."/>
            <person name="Frisvad J.C."/>
            <person name="Nybo J.L."/>
            <person name="Theobald S."/>
            <person name="Kildgaard S."/>
            <person name="Isbrandt T."/>
            <person name="Kuo A."/>
            <person name="Sato A."/>
            <person name="Lyhne E.K."/>
            <person name="Kogle M.E."/>
            <person name="Wiebenga A."/>
            <person name="Kun R.S."/>
            <person name="Lubbers R.J."/>
            <person name="Makela M.R."/>
            <person name="Barry K."/>
            <person name="Chovatia M."/>
            <person name="Clum A."/>
            <person name="Daum C."/>
            <person name="Haridas S."/>
            <person name="He G."/>
            <person name="LaButti K."/>
            <person name="Lipzen A."/>
            <person name="Mondo S."/>
            <person name="Riley R."/>
            <person name="Salamov A."/>
            <person name="Simmons B.A."/>
            <person name="Magnuson J.K."/>
            <person name="Henrissat B."/>
            <person name="Mortensen U.H."/>
            <person name="Larsen T.O."/>
            <person name="Devries R.P."/>
            <person name="Grigoriev I.V."/>
            <person name="Machida M."/>
            <person name="Baker S.E."/>
            <person name="Andersen M.R."/>
        </authorList>
    </citation>
    <scope>NUCLEOTIDE SEQUENCE [LARGE SCALE GENOMIC DNA]</scope>
    <source>
        <strain evidence="9 10">CBS 151.66</strain>
    </source>
</reference>
<dbReference type="Gene3D" id="1.10.630.10">
    <property type="entry name" value="Cytochrome P450"/>
    <property type="match status" value="1"/>
</dbReference>
<organism evidence="9 10">
    <name type="scientific">Aspergillus leporis</name>
    <dbReference type="NCBI Taxonomy" id="41062"/>
    <lineage>
        <taxon>Eukaryota</taxon>
        <taxon>Fungi</taxon>
        <taxon>Dikarya</taxon>
        <taxon>Ascomycota</taxon>
        <taxon>Pezizomycotina</taxon>
        <taxon>Eurotiomycetes</taxon>
        <taxon>Eurotiomycetidae</taxon>
        <taxon>Eurotiales</taxon>
        <taxon>Aspergillaceae</taxon>
        <taxon>Aspergillus</taxon>
        <taxon>Aspergillus subgen. Circumdati</taxon>
    </lineage>
</organism>
<evidence type="ECO:0000256" key="1">
    <source>
        <dbReference type="ARBA" id="ARBA00001971"/>
    </source>
</evidence>
<sequence length="181" mass="20867">MTSCTEVRSAFVSEDQITFQNASQRLPFMLACLDEAFRMYPPVPTGLQRVTPPGEPTQISGYEIPPGTKVSVHQMAAYASPTNFYNADSYVPERWLPDVTNDANSPYHGDRRDVLQPFSVGPRNCISRNLAYNEMRLILARVLWNLDMILCEESKWWNNQQTYTLWEKPSLFCRLKDRHVT</sequence>
<keyword evidence="7" id="KW-0503">Monooxygenase</keyword>
<dbReference type="GO" id="GO:0020037">
    <property type="term" value="F:heme binding"/>
    <property type="evidence" value="ECO:0007669"/>
    <property type="project" value="InterPro"/>
</dbReference>
<dbReference type="PRINTS" id="PR00463">
    <property type="entry name" value="EP450I"/>
</dbReference>
<keyword evidence="4 8" id="KW-0479">Metal-binding</keyword>
<dbReference type="InterPro" id="IPR036396">
    <property type="entry name" value="Cyt_P450_sf"/>
</dbReference>
<evidence type="ECO:0000313" key="10">
    <source>
        <dbReference type="Proteomes" id="UP000326565"/>
    </source>
</evidence>
<dbReference type="InterPro" id="IPR001128">
    <property type="entry name" value="Cyt_P450"/>
</dbReference>
<dbReference type="AlphaFoldDB" id="A0A5N5WIG5"/>
<dbReference type="InterPro" id="IPR002401">
    <property type="entry name" value="Cyt_P450_E_grp-I"/>
</dbReference>
<name>A0A5N5WIG5_9EURO</name>
<dbReference type="PANTHER" id="PTHR24305">
    <property type="entry name" value="CYTOCHROME P450"/>
    <property type="match status" value="1"/>
</dbReference>
<comment type="similarity">
    <text evidence="2">Belongs to the cytochrome P450 family.</text>
</comment>
<dbReference type="PANTHER" id="PTHR24305:SF230">
    <property type="entry name" value="P450, PUTATIVE (EUROFUNG)-RELATED"/>
    <property type="match status" value="1"/>
</dbReference>
<gene>
    <name evidence="9" type="ORF">BDV29DRAFT_163429</name>
</gene>
<dbReference type="GO" id="GO:0005506">
    <property type="term" value="F:iron ion binding"/>
    <property type="evidence" value="ECO:0007669"/>
    <property type="project" value="InterPro"/>
</dbReference>